<accession>A0A6V1NZW3</accession>
<protein>
    <recommendedName>
        <fullName evidence="11">Tyrosine-specific transport protein</fullName>
    </recommendedName>
</protein>
<keyword evidence="6" id="KW-0029">Amino-acid transport</keyword>
<dbReference type="AlphaFoldDB" id="A0A6V1NZW3"/>
<keyword evidence="2" id="KW-0813">Transport</keyword>
<dbReference type="GO" id="GO:0003333">
    <property type="term" value="P:amino acid transmembrane transport"/>
    <property type="evidence" value="ECO:0007669"/>
    <property type="project" value="InterPro"/>
</dbReference>
<gene>
    <name evidence="10" type="ORF">HAKA00212_LOCUS5191</name>
</gene>
<evidence type="ECO:0000256" key="9">
    <source>
        <dbReference type="SAM" id="Phobius"/>
    </source>
</evidence>
<reference evidence="10" key="1">
    <citation type="submission" date="2021-01" db="EMBL/GenBank/DDBJ databases">
        <authorList>
            <person name="Corre E."/>
            <person name="Pelletier E."/>
            <person name="Niang G."/>
            <person name="Scheremetjew M."/>
            <person name="Finn R."/>
            <person name="Kale V."/>
            <person name="Holt S."/>
            <person name="Cochrane G."/>
            <person name="Meng A."/>
            <person name="Brown T."/>
            <person name="Cohen L."/>
        </authorList>
    </citation>
    <scope>NUCLEOTIDE SEQUENCE</scope>
    <source>
        <strain evidence="10">CCMP3107</strain>
    </source>
</reference>
<sequence>MKKGAEEENEVDDNKTIDVQGWLGTRVKEDRIAYKDYDDKLVERLFSNLEESESGGFQRKEGSVLGATALVAGTTVGAGVLALPAATASTGVIPSSIILLGMWAYMVASGLLLAETNLNLVVREGRVNLGLLAVAERTLGRAGGRAAGAAYLFIHYCLLVAYLAQGGALLADLLLPGQQQSLPEYLGPVGFCAIFGGLLAFGSEALIESVNNVFVTIVITSFLGLLVLATPGIEISRLFVEDWSAAPGVVPVTFVALVFHNVVPVIVTQLEADRAKIRQAVLVGSALPLGMFLAWNAVVLGSTDTAAAAAVGGVPVDPLATLRAGSSGAIVGEAVSIFSLFAIITSFFGFVLGLLDFFTDVFEYKERDRAKEFPLYGLILLPPLGVACTNPSIFFEALDKAGTYGISVLFGIIPAAMAWVQRYNDNEPVATSPMVPGGKVSLTFMIAFASAVIVQQGLFGGGH</sequence>
<dbReference type="GO" id="GO:0015173">
    <property type="term" value="F:aromatic amino acid transmembrane transporter activity"/>
    <property type="evidence" value="ECO:0007669"/>
    <property type="project" value="InterPro"/>
</dbReference>
<keyword evidence="7 9" id="KW-1133">Transmembrane helix</keyword>
<dbReference type="InterPro" id="IPR013059">
    <property type="entry name" value="Trp_tyr_transpt"/>
</dbReference>
<evidence type="ECO:0008006" key="11">
    <source>
        <dbReference type="Google" id="ProtNLM"/>
    </source>
</evidence>
<dbReference type="Pfam" id="PF03222">
    <property type="entry name" value="Trp_Tyr_perm"/>
    <property type="match status" value="1"/>
</dbReference>
<feature type="transmembrane region" description="Helical" evidence="9">
    <location>
        <begin position="401"/>
        <end position="420"/>
    </location>
</feature>
<evidence type="ECO:0000256" key="4">
    <source>
        <dbReference type="ARBA" id="ARBA00022519"/>
    </source>
</evidence>
<keyword evidence="4" id="KW-0997">Cell inner membrane</keyword>
<dbReference type="PANTHER" id="PTHR32195:SF26">
    <property type="entry name" value="TRYPTOPHAN OR TYROSINE TRANSPORTER PROTEIN"/>
    <property type="match status" value="1"/>
</dbReference>
<organism evidence="10">
    <name type="scientific">Heterosigma akashiwo</name>
    <name type="common">Chromophytic alga</name>
    <name type="synonym">Heterosigma carterae</name>
    <dbReference type="NCBI Taxonomy" id="2829"/>
    <lineage>
        <taxon>Eukaryota</taxon>
        <taxon>Sar</taxon>
        <taxon>Stramenopiles</taxon>
        <taxon>Ochrophyta</taxon>
        <taxon>Raphidophyceae</taxon>
        <taxon>Chattonellales</taxon>
        <taxon>Chattonellaceae</taxon>
        <taxon>Heterosigma</taxon>
    </lineage>
</organism>
<dbReference type="PANTHER" id="PTHR32195">
    <property type="entry name" value="OS07G0662800 PROTEIN"/>
    <property type="match status" value="1"/>
</dbReference>
<proteinExistence type="predicted"/>
<keyword evidence="8 9" id="KW-0472">Membrane</keyword>
<feature type="transmembrane region" description="Helical" evidence="9">
    <location>
        <begin position="280"/>
        <end position="298"/>
    </location>
</feature>
<feature type="transmembrane region" description="Helical" evidence="9">
    <location>
        <begin position="64"/>
        <end position="86"/>
    </location>
</feature>
<dbReference type="Gene3D" id="1.20.1740.10">
    <property type="entry name" value="Amino acid/polyamine transporter I"/>
    <property type="match status" value="1"/>
</dbReference>
<feature type="transmembrane region" description="Helical" evidence="9">
    <location>
        <begin position="245"/>
        <end position="268"/>
    </location>
</feature>
<evidence type="ECO:0000256" key="2">
    <source>
        <dbReference type="ARBA" id="ARBA00022448"/>
    </source>
</evidence>
<keyword evidence="3" id="KW-1003">Cell membrane</keyword>
<keyword evidence="5 9" id="KW-0812">Transmembrane</keyword>
<dbReference type="InterPro" id="IPR018227">
    <property type="entry name" value="Amino_acid_transport_2"/>
</dbReference>
<evidence type="ECO:0000256" key="5">
    <source>
        <dbReference type="ARBA" id="ARBA00022692"/>
    </source>
</evidence>
<comment type="subcellular location">
    <subcellularLocation>
        <location evidence="1">Cell inner membrane</location>
        <topology evidence="1">Multi-pass membrane protein</topology>
    </subcellularLocation>
</comment>
<evidence type="ECO:0000256" key="7">
    <source>
        <dbReference type="ARBA" id="ARBA00022989"/>
    </source>
</evidence>
<dbReference type="PRINTS" id="PR00166">
    <property type="entry name" value="AROAAPRMEASE"/>
</dbReference>
<feature type="transmembrane region" description="Helical" evidence="9">
    <location>
        <begin position="375"/>
        <end position="395"/>
    </location>
</feature>
<evidence type="ECO:0000256" key="6">
    <source>
        <dbReference type="ARBA" id="ARBA00022970"/>
    </source>
</evidence>
<evidence type="ECO:0000256" key="8">
    <source>
        <dbReference type="ARBA" id="ARBA00023136"/>
    </source>
</evidence>
<evidence type="ECO:0000256" key="3">
    <source>
        <dbReference type="ARBA" id="ARBA00022475"/>
    </source>
</evidence>
<evidence type="ECO:0000313" key="10">
    <source>
        <dbReference type="EMBL" id="CAE0626516.1"/>
    </source>
</evidence>
<feature type="transmembrane region" description="Helical" evidence="9">
    <location>
        <begin position="440"/>
        <end position="459"/>
    </location>
</feature>
<feature type="transmembrane region" description="Helical" evidence="9">
    <location>
        <begin position="213"/>
        <end position="233"/>
    </location>
</feature>
<feature type="transmembrane region" description="Helical" evidence="9">
    <location>
        <begin position="185"/>
        <end position="201"/>
    </location>
</feature>
<feature type="transmembrane region" description="Helical" evidence="9">
    <location>
        <begin position="92"/>
        <end position="114"/>
    </location>
</feature>
<feature type="transmembrane region" description="Helical" evidence="9">
    <location>
        <begin position="146"/>
        <end position="165"/>
    </location>
</feature>
<dbReference type="EMBL" id="HBIU01011743">
    <property type="protein sequence ID" value="CAE0626516.1"/>
    <property type="molecule type" value="Transcribed_RNA"/>
</dbReference>
<name>A0A6V1NZW3_HETAK</name>
<evidence type="ECO:0000256" key="1">
    <source>
        <dbReference type="ARBA" id="ARBA00004429"/>
    </source>
</evidence>
<dbReference type="GO" id="GO:0005886">
    <property type="term" value="C:plasma membrane"/>
    <property type="evidence" value="ECO:0007669"/>
    <property type="project" value="UniProtKB-SubCell"/>
</dbReference>
<feature type="transmembrane region" description="Helical" evidence="9">
    <location>
        <begin position="334"/>
        <end position="355"/>
    </location>
</feature>